<comment type="subcellular location">
    <subcellularLocation>
        <location evidence="1">Cell membrane</location>
        <topology evidence="1">Multi-pass membrane protein</topology>
    </subcellularLocation>
</comment>
<feature type="transmembrane region" description="Helical" evidence="6">
    <location>
        <begin position="117"/>
        <end position="138"/>
    </location>
</feature>
<feature type="transmembrane region" description="Helical" evidence="6">
    <location>
        <begin position="63"/>
        <end position="82"/>
    </location>
</feature>
<evidence type="ECO:0000313" key="8">
    <source>
        <dbReference type="Proteomes" id="UP000215405"/>
    </source>
</evidence>
<dbReference type="GO" id="GO:0005886">
    <property type="term" value="C:plasma membrane"/>
    <property type="evidence" value="ECO:0007669"/>
    <property type="project" value="UniProtKB-SubCell"/>
</dbReference>
<feature type="transmembrane region" description="Helical" evidence="6">
    <location>
        <begin position="247"/>
        <end position="270"/>
    </location>
</feature>
<evidence type="ECO:0000313" key="7">
    <source>
        <dbReference type="EMBL" id="OXT00445.1"/>
    </source>
</evidence>
<organism evidence="7 8">
    <name type="scientific">Notoacmeibacter marinus</name>
    <dbReference type="NCBI Taxonomy" id="1876515"/>
    <lineage>
        <taxon>Bacteria</taxon>
        <taxon>Pseudomonadati</taxon>
        <taxon>Pseudomonadota</taxon>
        <taxon>Alphaproteobacteria</taxon>
        <taxon>Hyphomicrobiales</taxon>
        <taxon>Notoacmeibacteraceae</taxon>
        <taxon>Notoacmeibacter</taxon>
    </lineage>
</organism>
<proteinExistence type="predicted"/>
<evidence type="ECO:0000256" key="6">
    <source>
        <dbReference type="SAM" id="Phobius"/>
    </source>
</evidence>
<keyword evidence="8" id="KW-1185">Reference proteome</keyword>
<feature type="transmembrane region" description="Helical" evidence="6">
    <location>
        <begin position="12"/>
        <end position="38"/>
    </location>
</feature>
<dbReference type="EMBL" id="NBYO01000002">
    <property type="protein sequence ID" value="OXT00445.1"/>
    <property type="molecule type" value="Genomic_DNA"/>
</dbReference>
<dbReference type="GO" id="GO:0022857">
    <property type="term" value="F:transmembrane transporter activity"/>
    <property type="evidence" value="ECO:0007669"/>
    <property type="project" value="InterPro"/>
</dbReference>
<gene>
    <name evidence="7" type="ORF">B7H23_09975</name>
</gene>
<feature type="transmembrane region" description="Helical" evidence="6">
    <location>
        <begin position="94"/>
        <end position="111"/>
    </location>
</feature>
<evidence type="ECO:0000256" key="2">
    <source>
        <dbReference type="ARBA" id="ARBA00022475"/>
    </source>
</evidence>
<evidence type="ECO:0000256" key="4">
    <source>
        <dbReference type="ARBA" id="ARBA00022989"/>
    </source>
</evidence>
<keyword evidence="5 6" id="KW-0472">Membrane</keyword>
<comment type="caution">
    <text evidence="7">The sequence shown here is derived from an EMBL/GenBank/DDBJ whole genome shotgun (WGS) entry which is preliminary data.</text>
</comment>
<dbReference type="AlphaFoldDB" id="A0A231UWX6"/>
<dbReference type="RefSeq" id="WP_094077272.1">
    <property type="nucleotide sequence ID" value="NZ_NBYO01000002.1"/>
</dbReference>
<reference evidence="8" key="1">
    <citation type="journal article" date="2017" name="Int. J. Syst. Evol. Microbiol.">
        <title>Notoacmeibacter marinus gen. nov., sp. nov., isolated from the gut of a limpet and proposal of Notoacmeibacteraceae fam. nov. in the order Rhizobiales of the class Alphaproteobacteria.</title>
        <authorList>
            <person name="Huang Z."/>
            <person name="Guo F."/>
            <person name="Lai Q."/>
        </authorList>
    </citation>
    <scope>NUCLEOTIDE SEQUENCE [LARGE SCALE GENOMIC DNA]</scope>
    <source>
        <strain evidence="8">XMTR2A4</strain>
    </source>
</reference>
<evidence type="ECO:0000256" key="1">
    <source>
        <dbReference type="ARBA" id="ARBA00004651"/>
    </source>
</evidence>
<feature type="transmembrane region" description="Helical" evidence="6">
    <location>
        <begin position="147"/>
        <end position="165"/>
    </location>
</feature>
<keyword evidence="3 6" id="KW-0812">Transmembrane</keyword>
<dbReference type="Proteomes" id="UP000215405">
    <property type="component" value="Unassembled WGS sequence"/>
</dbReference>
<name>A0A231UWX6_9HYPH</name>
<keyword evidence="2" id="KW-1003">Cell membrane</keyword>
<dbReference type="InterPro" id="IPR001851">
    <property type="entry name" value="ABC_transp_permease"/>
</dbReference>
<dbReference type="PANTHER" id="PTHR47089">
    <property type="entry name" value="ABC TRANSPORTER, PERMEASE PROTEIN"/>
    <property type="match status" value="1"/>
</dbReference>
<dbReference type="PANTHER" id="PTHR47089:SF1">
    <property type="entry name" value="GUANOSINE ABC TRANSPORTER PERMEASE PROTEIN NUPP"/>
    <property type="match status" value="1"/>
</dbReference>
<evidence type="ECO:0000256" key="5">
    <source>
        <dbReference type="ARBA" id="ARBA00023136"/>
    </source>
</evidence>
<dbReference type="CDD" id="cd06580">
    <property type="entry name" value="TM_PBP1_transp_TpRbsC_like"/>
    <property type="match status" value="1"/>
</dbReference>
<feature type="transmembrane region" description="Helical" evidence="6">
    <location>
        <begin position="199"/>
        <end position="217"/>
    </location>
</feature>
<protein>
    <submittedName>
        <fullName evidence="7">Sugar ABC transporter permease</fullName>
    </submittedName>
</protein>
<sequence>MMIALDKRPNPSALYATLSPFIALALTLIAGVILFLAIGKSPAAALYAYFIEPLTEGWSLHELAVKATPLILIGAGLCIAFLSGNWNIGAEGQLVMGAIAGALVPVLMPEFRNILTLPLMLCLGMLGGALWASVPGLLKAKFGTSEILTSLMLVYVAQLFLDWLVRGPWRDPAGYNFPQTVRFSPEATMPAIDYASGRAHWGFGIAIIVALALWYMLARTRRGFSLRVTGQSPRAARFGGFSPGRTTMFAFLLSGALAGLAGIIEVSGAIGQLRPTISPGYGFTAIIVAFLGRLNPAGAILAGLVLALSYLGGEAAQITLGVSDKIARVFQGMILFFVLGCDTLINYRIRLKGASVSGTAAVTPAATVGPEQKRDIDAAAGAVPEAGRHA</sequence>
<dbReference type="Pfam" id="PF02653">
    <property type="entry name" value="BPD_transp_2"/>
    <property type="match status" value="1"/>
</dbReference>
<accession>A0A231UWX6</accession>
<keyword evidence="4 6" id="KW-1133">Transmembrane helix</keyword>
<evidence type="ECO:0000256" key="3">
    <source>
        <dbReference type="ARBA" id="ARBA00022692"/>
    </source>
</evidence>